<protein>
    <recommendedName>
        <fullName evidence="1">RNase NYN domain-containing protein</fullName>
    </recommendedName>
</protein>
<dbReference type="Proteomes" id="UP000030758">
    <property type="component" value="Unassembled WGS sequence"/>
</dbReference>
<gene>
    <name evidence="2" type="ORF">M514_13788</name>
</gene>
<dbReference type="PANTHER" id="PTHR12876">
    <property type="entry name" value="N4BP1-RELATED"/>
    <property type="match status" value="1"/>
</dbReference>
<dbReference type="Pfam" id="PF11977">
    <property type="entry name" value="RNase_Zc3h12a"/>
    <property type="match status" value="1"/>
</dbReference>
<proteinExistence type="predicted"/>
<dbReference type="InterPro" id="IPR021869">
    <property type="entry name" value="RNase_Zc3h12_NYN"/>
</dbReference>
<accession>A0A085MTT6</accession>
<name>A0A085MTT6_9BILA</name>
<feature type="domain" description="RNase NYN" evidence="1">
    <location>
        <begin position="108"/>
        <end position="247"/>
    </location>
</feature>
<dbReference type="GO" id="GO:0036464">
    <property type="term" value="C:cytoplasmic ribonucleoprotein granule"/>
    <property type="evidence" value="ECO:0007669"/>
    <property type="project" value="TreeGrafter"/>
</dbReference>
<dbReference type="InterPro" id="IPR051101">
    <property type="entry name" value="ZC3H12/N4BP1_RNase_Reg"/>
</dbReference>
<organism evidence="2">
    <name type="scientific">Trichuris suis</name>
    <name type="common">pig whipworm</name>
    <dbReference type="NCBI Taxonomy" id="68888"/>
    <lineage>
        <taxon>Eukaryota</taxon>
        <taxon>Metazoa</taxon>
        <taxon>Ecdysozoa</taxon>
        <taxon>Nematoda</taxon>
        <taxon>Enoplea</taxon>
        <taxon>Dorylaimia</taxon>
        <taxon>Trichinellida</taxon>
        <taxon>Trichuridae</taxon>
        <taxon>Trichuris</taxon>
    </lineage>
</organism>
<dbReference type="GO" id="GO:0003729">
    <property type="term" value="F:mRNA binding"/>
    <property type="evidence" value="ECO:0007669"/>
    <property type="project" value="TreeGrafter"/>
</dbReference>
<reference evidence="2" key="1">
    <citation type="journal article" date="2014" name="Nat. Genet.">
        <title>Genome and transcriptome of the porcine whipworm Trichuris suis.</title>
        <authorList>
            <person name="Jex A.R."/>
            <person name="Nejsum P."/>
            <person name="Schwarz E.M."/>
            <person name="Hu L."/>
            <person name="Young N.D."/>
            <person name="Hall R.S."/>
            <person name="Korhonen P.K."/>
            <person name="Liao S."/>
            <person name="Thamsborg S."/>
            <person name="Xia J."/>
            <person name="Xu P."/>
            <person name="Wang S."/>
            <person name="Scheerlinck J.P."/>
            <person name="Hofmann A."/>
            <person name="Sternberg P.W."/>
            <person name="Wang J."/>
            <person name="Gasser R.B."/>
        </authorList>
    </citation>
    <scope>NUCLEOTIDE SEQUENCE [LARGE SCALE GENOMIC DNA]</scope>
    <source>
        <strain evidence="2">DCEP-RM93F</strain>
    </source>
</reference>
<evidence type="ECO:0000313" key="2">
    <source>
        <dbReference type="EMBL" id="KFD60632.1"/>
    </source>
</evidence>
<dbReference type="Gene3D" id="3.40.50.11980">
    <property type="match status" value="1"/>
</dbReference>
<dbReference type="EMBL" id="KL367656">
    <property type="protein sequence ID" value="KFD60632.1"/>
    <property type="molecule type" value="Genomic_DNA"/>
</dbReference>
<sequence>MEGSINGAAMKRLSAKTTINAPSTASQVALKGRVERELFVNGATQDLNNVFDVAALVRLGEPEKISITFPWNEPFPTTSADLSGPLSEMYSDECEWDNGFRYTPASRLRPIVLDGSNLAFAYGKGTTFSAQGILKALKYFLVRKHPVVAFISRSFVECGSMHVVKGRQALIRLARCGLVVLTPTGMSYNNERWECYNCREGKFIIKEAYETGALIISNDSYNDLQLAMTSFDRTVKNRTLHYRFNRNGEFELVLPARLKQVVSVESLLKFYARERVKVVVEQRKDEEIKKLVEEIDVLVHSVEAKP</sequence>
<evidence type="ECO:0000259" key="1">
    <source>
        <dbReference type="Pfam" id="PF11977"/>
    </source>
</evidence>
<dbReference type="AlphaFoldDB" id="A0A085MTT6"/>
<dbReference type="GO" id="GO:0004521">
    <property type="term" value="F:RNA endonuclease activity"/>
    <property type="evidence" value="ECO:0007669"/>
    <property type="project" value="TreeGrafter"/>
</dbReference>
<dbReference type="PANTHER" id="PTHR12876:SF35">
    <property type="entry name" value="LD08718P-RELATED"/>
    <property type="match status" value="1"/>
</dbReference>
<dbReference type="GO" id="GO:0005634">
    <property type="term" value="C:nucleus"/>
    <property type="evidence" value="ECO:0007669"/>
    <property type="project" value="TreeGrafter"/>
</dbReference>